<accession>A0ABW2YK51</accession>
<dbReference type="Pfam" id="PF11697">
    <property type="entry name" value="DUF3293"/>
    <property type="match status" value="1"/>
</dbReference>
<keyword evidence="2" id="KW-1185">Reference proteome</keyword>
<reference evidence="2" key="1">
    <citation type="journal article" date="2019" name="Int. J. Syst. Evol. Microbiol.">
        <title>The Global Catalogue of Microorganisms (GCM) 10K type strain sequencing project: providing services to taxonomists for standard genome sequencing and annotation.</title>
        <authorList>
            <consortium name="The Broad Institute Genomics Platform"/>
            <consortium name="The Broad Institute Genome Sequencing Center for Infectious Disease"/>
            <person name="Wu L."/>
            <person name="Ma J."/>
        </authorList>
    </citation>
    <scope>NUCLEOTIDE SEQUENCE [LARGE SCALE GENOMIC DNA]</scope>
    <source>
        <strain evidence="2">CCUG 55491</strain>
    </source>
</reference>
<sequence length="156" mass="17006">MHELQVVDAAELATAYAAARYCVALDGDTFALRVGEPALDLEAYWPATRYVFITAWNPASEPRSDSANETADALLVAQLDAAGASRQPAWAEDVDGDWREPGWLVADLDPATRDTLACEFGQAAVLAWERGQPVRLRMLMPRPAEMAVGDATDWVE</sequence>
<name>A0ABW2YK51_9GAMM</name>
<dbReference type="EMBL" id="JBHTIH010000002">
    <property type="protein sequence ID" value="MFD0738025.1"/>
    <property type="molecule type" value="Genomic_DNA"/>
</dbReference>
<proteinExistence type="predicted"/>
<evidence type="ECO:0000313" key="1">
    <source>
        <dbReference type="EMBL" id="MFD0738025.1"/>
    </source>
</evidence>
<comment type="caution">
    <text evidence="1">The sequence shown here is derived from an EMBL/GenBank/DDBJ whole genome shotgun (WGS) entry which is preliminary data.</text>
</comment>
<evidence type="ECO:0000313" key="2">
    <source>
        <dbReference type="Proteomes" id="UP001597090"/>
    </source>
</evidence>
<protein>
    <submittedName>
        <fullName evidence="1">DUF3293 domain-containing protein</fullName>
    </submittedName>
</protein>
<dbReference type="RefSeq" id="WP_386810974.1">
    <property type="nucleotide sequence ID" value="NZ_JBHTIH010000002.1"/>
</dbReference>
<dbReference type="Proteomes" id="UP001597090">
    <property type="component" value="Unassembled WGS sequence"/>
</dbReference>
<gene>
    <name evidence="1" type="ORF">ACFQZQ_01810</name>
</gene>
<dbReference type="InterPro" id="IPR021710">
    <property type="entry name" value="DUF3293"/>
</dbReference>
<organism evidence="1 2">
    <name type="scientific">Lysobacter koreensis</name>
    <dbReference type="NCBI Taxonomy" id="266122"/>
    <lineage>
        <taxon>Bacteria</taxon>
        <taxon>Pseudomonadati</taxon>
        <taxon>Pseudomonadota</taxon>
        <taxon>Gammaproteobacteria</taxon>
        <taxon>Lysobacterales</taxon>
        <taxon>Lysobacteraceae</taxon>
        <taxon>Lysobacter</taxon>
    </lineage>
</organism>